<sequence>GGTSPQTYNGGAAVTVSYNTVGAPSITGANASGTWGISISGNSATVTNGLYSTGSYSNPTWLTSISGSIVSGAVASATTATNVAGGAAGSLVYQSAAATTTTLALGTTNYVLTAGASAPQYVAQSTLSVGSATTATTATNLAGGNAGSIPYQSGAGATAFLAFGTTGQVLTSNGTSAPTWTTPASYATVTDDTTTAGTRYPLFANQTTGNLSTEYVSSTKLQFNPSTGVFTATGFSGSGASLTSLSAGNLSGTIPSAVLGNSTVYIGTTAVALNRASASISLTGTNIDGSAGSATTATTATNATNIAITDNTTSATTWYPVISTASSGNNPATTSSTKLSFVPSTSTLTATNFAGLASSATNIAGGANLQIPYNTGAGATSFIAAPTIASTFLQYNGTGFVWAASAGIGTVTSVGQTFTGGLISVSGSPITTAGTLALTVAGTSGGIPYFSSSSTWATSAALAANALVIGGGAGAAPATTTTGTGVVTALGVNTGTAGAFVVNGGALGTPSSGTLTNCTFPTLNQNTSGSSGSCTGNAATATALSTASGSAPSYSARAWANWDGTSATPSTIRGSANVSSITKNGTGDYTVNFTTAMSDANYSAVGMSSRNGSGQQVMLIGWSGSAYYAPTSSTIRVQTYFPTSGLVDSLYNFISIFR</sequence>
<protein>
    <submittedName>
        <fullName evidence="1">Uncharacterized protein</fullName>
    </submittedName>
</protein>
<dbReference type="EMBL" id="LR798253">
    <property type="protein sequence ID" value="CAB5218052.1"/>
    <property type="molecule type" value="Genomic_DNA"/>
</dbReference>
<reference evidence="1" key="1">
    <citation type="submission" date="2020-05" db="EMBL/GenBank/DDBJ databases">
        <authorList>
            <person name="Chiriac C."/>
            <person name="Salcher M."/>
            <person name="Ghai R."/>
            <person name="Kavagutti S V."/>
        </authorList>
    </citation>
    <scope>NUCLEOTIDE SEQUENCE</scope>
</reference>
<organism evidence="1">
    <name type="scientific">uncultured Caudovirales phage</name>
    <dbReference type="NCBI Taxonomy" id="2100421"/>
    <lineage>
        <taxon>Viruses</taxon>
        <taxon>Duplodnaviria</taxon>
        <taxon>Heunggongvirae</taxon>
        <taxon>Uroviricota</taxon>
        <taxon>Caudoviricetes</taxon>
        <taxon>Peduoviridae</taxon>
        <taxon>Maltschvirus</taxon>
        <taxon>Maltschvirus maltsch</taxon>
    </lineage>
</organism>
<proteinExistence type="predicted"/>
<evidence type="ECO:0000313" key="1">
    <source>
        <dbReference type="EMBL" id="CAB5218052.1"/>
    </source>
</evidence>
<name>A0A6J7WMY2_9CAUD</name>
<accession>A0A6J7WMY2</accession>
<feature type="non-terminal residue" evidence="1">
    <location>
        <position position="1"/>
    </location>
</feature>
<gene>
    <name evidence="1" type="ORF">UFOVP205_53</name>
</gene>